<dbReference type="Gene3D" id="3.40.50.720">
    <property type="entry name" value="NAD(P)-binding Rossmann-like Domain"/>
    <property type="match status" value="1"/>
</dbReference>
<feature type="domain" description="Fatty acid synthase pseudo-KR" evidence="1">
    <location>
        <begin position="539"/>
        <end position="587"/>
    </location>
</feature>
<dbReference type="Proteomes" id="UP000499080">
    <property type="component" value="Unassembled WGS sequence"/>
</dbReference>
<proteinExistence type="predicted"/>
<evidence type="ECO:0000259" key="1">
    <source>
        <dbReference type="Pfam" id="PF21149"/>
    </source>
</evidence>
<dbReference type="InterPro" id="IPR049391">
    <property type="entry name" value="FAS_pseudo-KR"/>
</dbReference>
<gene>
    <name evidence="2" type="primary">FASN_53</name>
    <name evidence="2" type="ORF">AVEN_3828_1</name>
</gene>
<dbReference type="OrthoDB" id="6437185at2759"/>
<dbReference type="Gene3D" id="3.40.50.150">
    <property type="entry name" value="Vaccinia Virus protein VP39"/>
    <property type="match status" value="1"/>
</dbReference>
<dbReference type="AlphaFoldDB" id="A0A4Y2GLW5"/>
<dbReference type="InterPro" id="IPR029063">
    <property type="entry name" value="SAM-dependent_MTases_sf"/>
</dbReference>
<name>A0A4Y2GLW5_ARAVE</name>
<evidence type="ECO:0000313" key="3">
    <source>
        <dbReference type="Proteomes" id="UP000499080"/>
    </source>
</evidence>
<organism evidence="2 3">
    <name type="scientific">Araneus ventricosus</name>
    <name type="common">Orbweaver spider</name>
    <name type="synonym">Epeira ventricosa</name>
    <dbReference type="NCBI Taxonomy" id="182803"/>
    <lineage>
        <taxon>Eukaryota</taxon>
        <taxon>Metazoa</taxon>
        <taxon>Ecdysozoa</taxon>
        <taxon>Arthropoda</taxon>
        <taxon>Chelicerata</taxon>
        <taxon>Arachnida</taxon>
        <taxon>Araneae</taxon>
        <taxon>Araneomorphae</taxon>
        <taxon>Entelegynae</taxon>
        <taxon>Araneoidea</taxon>
        <taxon>Araneidae</taxon>
        <taxon>Araneus</taxon>
    </lineage>
</organism>
<evidence type="ECO:0000313" key="2">
    <source>
        <dbReference type="EMBL" id="GBM54842.1"/>
    </source>
</evidence>
<dbReference type="Gene3D" id="3.10.129.110">
    <property type="entry name" value="Polyketide synthase dehydratase"/>
    <property type="match status" value="1"/>
</dbReference>
<accession>A0A4Y2GLW5</accession>
<reference evidence="2 3" key="1">
    <citation type="journal article" date="2019" name="Sci. Rep.">
        <title>Orb-weaving spider Araneus ventricosus genome elucidates the spidroin gene catalogue.</title>
        <authorList>
            <person name="Kono N."/>
            <person name="Nakamura H."/>
            <person name="Ohtoshi R."/>
            <person name="Moran D.A.P."/>
            <person name="Shinohara A."/>
            <person name="Yoshida Y."/>
            <person name="Fujiwara M."/>
            <person name="Mori M."/>
            <person name="Tomita M."/>
            <person name="Arakawa K."/>
        </authorList>
    </citation>
    <scope>NUCLEOTIDE SEQUENCE [LARGE SCALE GENOMIC DNA]</scope>
</reference>
<keyword evidence="3" id="KW-1185">Reference proteome</keyword>
<protein>
    <submittedName>
        <fullName evidence="2">Fatty acid synthase</fullName>
    </submittedName>
</protein>
<comment type="caution">
    <text evidence="2">The sequence shown here is derived from an EMBL/GenBank/DDBJ whole genome shotgun (WGS) entry which is preliminary data.</text>
</comment>
<dbReference type="Pfam" id="PF21149">
    <property type="entry name" value="FAS_pseudo-KR"/>
    <property type="match status" value="1"/>
</dbReference>
<dbReference type="EMBL" id="BGPR01001476">
    <property type="protein sequence ID" value="GBM54842.1"/>
    <property type="molecule type" value="Genomic_DNA"/>
</dbReference>
<dbReference type="InterPro" id="IPR042104">
    <property type="entry name" value="PKS_dehydratase_sf"/>
</dbReference>
<sequence>MAAPARSEIPNRFNVLATVENFITTDVTVGKIPLSTTSDLWRVGMKFFVKLLDSSGRFEISEGNSVVASGRIYESKNMTFQECLPEYHSDVQSISGKEIYEQLKRLGYEYGPSFQSILEVNSEGTSGIVEWKEKWIPFLDALLLFFGLNKIEDQLLLPTGISLFKIDPNALKSALHSDDISDKKEQTAFEGLPVVYNKETRICRSVGVEIADMTTVPVPSRQKNESPILEECKFFPYDSVQDMSQDSSQKISKYFRACNLVMDEIGKTLRKDVKKYQFIVERIHANDLEEFSEEEIAENNQLLKSLKLELDASNISESMKNDTFTTYLQLIGTDILNNALANEDTIRILLDIIFENTFRRLSVIEICNVFPVISTIVSEIVDIYNYKPFKRSILLAHESVQVNDEVLKKHKIEVLSGDKLSYMMKDQEESKQDIAISSFMCGSLYELKELLHTLTSVIRKSGFIILFFKEKLNHGELFLSSLCGREFQTQTQPTLEKALRDENLLILSKISDSLGCSVYLLRFPCLSEPQKILLTEDNDYEWVQKIKQELFEKYSGTIWLVSEKTRMSGIVGMVKCLLKEPGGERIR</sequence>